<sequence length="322" mass="37593">MTEEIFTEMMNALDPVPIIENMESNSEVNQACNFEKQVTDLQKTIEELEDENIDLKFKLDKSSEENKELARELNFLKDDLFQQNLKEKKMFDSKNWNVHSNPELDTVNYITSVVYTTTPEYPPSIFEKGEASCTSKPKSSSSKKTNKILFPVSDVKRQNGKGERMKNVKENKVAKNKCNISDSGSLMCKNSNVYKCQSCMNDCTSLDKSTLLTFARKNFICKYFHDNAFIIPSIYPKSKDARKTYRVKFVSKSLTHQAKNFHAKIDHFSKKKTFHEFNVKMIWKWVSKPRYEWRIKAKVNDVDELQKANKEGPIWIWVPKQK</sequence>
<dbReference type="EMBL" id="CM042059">
    <property type="protein sequence ID" value="KAI3681519.1"/>
    <property type="molecule type" value="Genomic_DNA"/>
</dbReference>
<organism evidence="1 2">
    <name type="scientific">Arctium lappa</name>
    <name type="common">Greater burdock</name>
    <name type="synonym">Lappa major</name>
    <dbReference type="NCBI Taxonomy" id="4217"/>
    <lineage>
        <taxon>Eukaryota</taxon>
        <taxon>Viridiplantae</taxon>
        <taxon>Streptophyta</taxon>
        <taxon>Embryophyta</taxon>
        <taxon>Tracheophyta</taxon>
        <taxon>Spermatophyta</taxon>
        <taxon>Magnoliopsida</taxon>
        <taxon>eudicotyledons</taxon>
        <taxon>Gunneridae</taxon>
        <taxon>Pentapetalae</taxon>
        <taxon>asterids</taxon>
        <taxon>campanulids</taxon>
        <taxon>Asterales</taxon>
        <taxon>Asteraceae</taxon>
        <taxon>Carduoideae</taxon>
        <taxon>Cardueae</taxon>
        <taxon>Arctiinae</taxon>
        <taxon>Arctium</taxon>
    </lineage>
</organism>
<proteinExistence type="predicted"/>
<evidence type="ECO:0000313" key="1">
    <source>
        <dbReference type="EMBL" id="KAI3681519.1"/>
    </source>
</evidence>
<accession>A0ACB8Y9Z6</accession>
<evidence type="ECO:0000313" key="2">
    <source>
        <dbReference type="Proteomes" id="UP001055879"/>
    </source>
</evidence>
<reference evidence="1 2" key="2">
    <citation type="journal article" date="2022" name="Mol. Ecol. Resour.">
        <title>The genomes of chicory, endive, great burdock and yacon provide insights into Asteraceae paleo-polyploidization history and plant inulin production.</title>
        <authorList>
            <person name="Fan W."/>
            <person name="Wang S."/>
            <person name="Wang H."/>
            <person name="Wang A."/>
            <person name="Jiang F."/>
            <person name="Liu H."/>
            <person name="Zhao H."/>
            <person name="Xu D."/>
            <person name="Zhang Y."/>
        </authorList>
    </citation>
    <scope>NUCLEOTIDE SEQUENCE [LARGE SCALE GENOMIC DNA]</scope>
    <source>
        <strain evidence="2">cv. Niubang</strain>
    </source>
</reference>
<keyword evidence="2" id="KW-1185">Reference proteome</keyword>
<dbReference type="Proteomes" id="UP001055879">
    <property type="component" value="Linkage Group LG13"/>
</dbReference>
<comment type="caution">
    <text evidence="1">The sequence shown here is derived from an EMBL/GenBank/DDBJ whole genome shotgun (WGS) entry which is preliminary data.</text>
</comment>
<reference evidence="2" key="1">
    <citation type="journal article" date="2022" name="Mol. Ecol. Resour.">
        <title>The genomes of chicory, endive, great burdock and yacon provide insights into Asteraceae palaeo-polyploidization history and plant inulin production.</title>
        <authorList>
            <person name="Fan W."/>
            <person name="Wang S."/>
            <person name="Wang H."/>
            <person name="Wang A."/>
            <person name="Jiang F."/>
            <person name="Liu H."/>
            <person name="Zhao H."/>
            <person name="Xu D."/>
            <person name="Zhang Y."/>
        </authorList>
    </citation>
    <scope>NUCLEOTIDE SEQUENCE [LARGE SCALE GENOMIC DNA]</scope>
    <source>
        <strain evidence="2">cv. Niubang</strain>
    </source>
</reference>
<name>A0ACB8Y9Z6_ARCLA</name>
<gene>
    <name evidence="1" type="ORF">L6452_36318</name>
</gene>
<protein>
    <submittedName>
        <fullName evidence="1">Uncharacterized protein</fullName>
    </submittedName>
</protein>